<dbReference type="AlphaFoldDB" id="A0A2J6SPA7"/>
<dbReference type="Proteomes" id="UP000235371">
    <property type="component" value="Unassembled WGS sequence"/>
</dbReference>
<dbReference type="InterPro" id="IPR054464">
    <property type="entry name" value="ULD_fung"/>
</dbReference>
<evidence type="ECO:0000259" key="1">
    <source>
        <dbReference type="Pfam" id="PF17107"/>
    </source>
</evidence>
<evidence type="ECO:0000313" key="3">
    <source>
        <dbReference type="EMBL" id="PMD52606.1"/>
    </source>
</evidence>
<dbReference type="OrthoDB" id="3200163at2759"/>
<organism evidence="3 4">
    <name type="scientific">Hyaloscypha bicolor E</name>
    <dbReference type="NCBI Taxonomy" id="1095630"/>
    <lineage>
        <taxon>Eukaryota</taxon>
        <taxon>Fungi</taxon>
        <taxon>Dikarya</taxon>
        <taxon>Ascomycota</taxon>
        <taxon>Pezizomycotina</taxon>
        <taxon>Leotiomycetes</taxon>
        <taxon>Helotiales</taxon>
        <taxon>Hyaloscyphaceae</taxon>
        <taxon>Hyaloscypha</taxon>
        <taxon>Hyaloscypha bicolor</taxon>
    </lineage>
</organism>
<name>A0A2J6SPA7_9HELO</name>
<dbReference type="EMBL" id="KZ613899">
    <property type="protein sequence ID" value="PMD52606.1"/>
    <property type="molecule type" value="Genomic_DNA"/>
</dbReference>
<dbReference type="Pfam" id="PF17107">
    <property type="entry name" value="SesA"/>
    <property type="match status" value="1"/>
</dbReference>
<gene>
    <name evidence="3" type="ORF">K444DRAFT_668732</name>
</gene>
<feature type="domain" description="Ubiquitin-like" evidence="2">
    <location>
        <begin position="157"/>
        <end position="249"/>
    </location>
</feature>
<feature type="domain" description="NACHT-NTPase and P-loop NTPases N-terminal" evidence="1">
    <location>
        <begin position="15"/>
        <end position="135"/>
    </location>
</feature>
<evidence type="ECO:0000313" key="4">
    <source>
        <dbReference type="Proteomes" id="UP000235371"/>
    </source>
</evidence>
<sequence>MSGAEAFLAISIIVNIADLLDRINTMFGRVKNFGGRARNMPKAFRTQKTMLPLLVVTLNKTMSRIKAAKVDEETCAALCLIITDFREQLAELNAVLERTLPQDGDKWWKIILKAWSSVRQDEKVEAISAAINAYIGAITMNFTNDALSLMSMPMSADQRPIQLTDAIGRTHLVPFFISQTVQGLVCFLMWALKDCPEVDLKRRIELGEFWLMPCDGEHLTKAGRTIREGPAILADTWEGNAQPGKSFVMITADDLTPDERRLVHGTWEVHLLESLPEICKVTGWELIKSGETSATEMTTP</sequence>
<protein>
    <submittedName>
        <fullName evidence="3">Uncharacterized protein</fullName>
    </submittedName>
</protein>
<reference evidence="3 4" key="1">
    <citation type="submission" date="2016-04" db="EMBL/GenBank/DDBJ databases">
        <title>A degradative enzymes factory behind the ericoid mycorrhizal symbiosis.</title>
        <authorList>
            <consortium name="DOE Joint Genome Institute"/>
            <person name="Martino E."/>
            <person name="Morin E."/>
            <person name="Grelet G."/>
            <person name="Kuo A."/>
            <person name="Kohler A."/>
            <person name="Daghino S."/>
            <person name="Barry K."/>
            <person name="Choi C."/>
            <person name="Cichocki N."/>
            <person name="Clum A."/>
            <person name="Copeland A."/>
            <person name="Hainaut M."/>
            <person name="Haridas S."/>
            <person name="Labutti K."/>
            <person name="Lindquist E."/>
            <person name="Lipzen A."/>
            <person name="Khouja H.-R."/>
            <person name="Murat C."/>
            <person name="Ohm R."/>
            <person name="Olson A."/>
            <person name="Spatafora J."/>
            <person name="Veneault-Fourrey C."/>
            <person name="Henrissat B."/>
            <person name="Grigoriev I."/>
            <person name="Martin F."/>
            <person name="Perotto S."/>
        </authorList>
    </citation>
    <scope>NUCLEOTIDE SEQUENCE [LARGE SCALE GENOMIC DNA]</scope>
    <source>
        <strain evidence="3 4">E</strain>
    </source>
</reference>
<proteinExistence type="predicted"/>
<dbReference type="InParanoid" id="A0A2J6SPA7"/>
<dbReference type="STRING" id="1095630.A0A2J6SPA7"/>
<accession>A0A2J6SPA7</accession>
<dbReference type="InterPro" id="IPR031352">
    <property type="entry name" value="SesA"/>
</dbReference>
<keyword evidence="4" id="KW-1185">Reference proteome</keyword>
<dbReference type="GeneID" id="36595516"/>
<dbReference type="RefSeq" id="XP_024729510.1">
    <property type="nucleotide sequence ID" value="XM_024887440.1"/>
</dbReference>
<evidence type="ECO:0000259" key="2">
    <source>
        <dbReference type="Pfam" id="PF22893"/>
    </source>
</evidence>
<dbReference type="Pfam" id="PF22893">
    <property type="entry name" value="ULD_2"/>
    <property type="match status" value="1"/>
</dbReference>